<proteinExistence type="predicted"/>
<evidence type="ECO:0000313" key="3">
    <source>
        <dbReference type="Proteomes" id="UP000245591"/>
    </source>
</evidence>
<sequence>MKFSFFVLLTQVLFVRSAAVSVIDPVIKRTLGNQDISGDFSHPVSRYQQCIDDNGGKHTWDESDKTCYCMNDGSVSCTDNNISPEDQYQKCLEKHGPEKYIDKGILCSCDKSGKETCFGGNYLIYK</sequence>
<dbReference type="AlphaFoldDB" id="A0A2U1IY03"/>
<accession>A0A2U1IY03</accession>
<feature type="chain" id="PRO_5015539479" evidence="1">
    <location>
        <begin position="20"/>
        <end position="126"/>
    </location>
</feature>
<name>A0A2U1IY03_SMIAN</name>
<comment type="caution">
    <text evidence="2">The sequence shown here is derived from an EMBL/GenBank/DDBJ whole genome shotgun (WGS) entry which is preliminary data.</text>
</comment>
<feature type="signal peptide" evidence="1">
    <location>
        <begin position="1"/>
        <end position="19"/>
    </location>
</feature>
<dbReference type="EMBL" id="MBFU01000760">
    <property type="protein sequence ID" value="PVZ97694.1"/>
    <property type="molecule type" value="Genomic_DNA"/>
</dbReference>
<protein>
    <submittedName>
        <fullName evidence="2">Uncharacterized protein</fullName>
    </submittedName>
</protein>
<evidence type="ECO:0000256" key="1">
    <source>
        <dbReference type="SAM" id="SignalP"/>
    </source>
</evidence>
<reference evidence="2 3" key="1">
    <citation type="journal article" date="2018" name="MBio">
        <title>Comparative Genomics Reveals the Core Gene Toolbox for the Fungus-Insect Symbiosis.</title>
        <authorList>
            <person name="Wang Y."/>
            <person name="Stata M."/>
            <person name="Wang W."/>
            <person name="Stajich J.E."/>
            <person name="White M.M."/>
            <person name="Moncalvo J.M."/>
        </authorList>
    </citation>
    <scope>NUCLEOTIDE SEQUENCE [LARGE SCALE GENOMIC DNA]</scope>
    <source>
        <strain evidence="2 3">AUS-126-30</strain>
    </source>
</reference>
<organism evidence="2 3">
    <name type="scientific">Smittium angustum</name>
    <dbReference type="NCBI Taxonomy" id="133377"/>
    <lineage>
        <taxon>Eukaryota</taxon>
        <taxon>Fungi</taxon>
        <taxon>Fungi incertae sedis</taxon>
        <taxon>Zoopagomycota</taxon>
        <taxon>Kickxellomycotina</taxon>
        <taxon>Harpellomycetes</taxon>
        <taxon>Harpellales</taxon>
        <taxon>Legeriomycetaceae</taxon>
        <taxon>Smittium</taxon>
    </lineage>
</organism>
<evidence type="ECO:0000313" key="2">
    <source>
        <dbReference type="EMBL" id="PVZ97694.1"/>
    </source>
</evidence>
<keyword evidence="3" id="KW-1185">Reference proteome</keyword>
<keyword evidence="1" id="KW-0732">Signal</keyword>
<gene>
    <name evidence="2" type="ORF">BB558_006341</name>
</gene>
<dbReference type="Proteomes" id="UP000245591">
    <property type="component" value="Unassembled WGS sequence"/>
</dbReference>